<evidence type="ECO:0000313" key="1">
    <source>
        <dbReference type="EMBL" id="VAW67725.1"/>
    </source>
</evidence>
<dbReference type="AlphaFoldDB" id="A0A3B0XHF4"/>
<sequence length="81" mass="9440">MKKYNYQTWPLNKIIEVANELNQTGGSCASTGERIAAAFVLNRMEYLPDMYSDVIEAWERLEEEWQVCVKAIKEDGMHLIR</sequence>
<dbReference type="EMBL" id="UOFH01000403">
    <property type="protein sequence ID" value="VAW67725.1"/>
    <property type="molecule type" value="Genomic_DNA"/>
</dbReference>
<name>A0A3B0XHF4_9ZZZZ</name>
<proteinExistence type="predicted"/>
<protein>
    <submittedName>
        <fullName evidence="1">Uncharacterized protein</fullName>
    </submittedName>
</protein>
<reference evidence="1" key="1">
    <citation type="submission" date="2018-06" db="EMBL/GenBank/DDBJ databases">
        <authorList>
            <person name="Zhirakovskaya E."/>
        </authorList>
    </citation>
    <scope>NUCLEOTIDE SEQUENCE</scope>
</reference>
<accession>A0A3B0XHF4</accession>
<organism evidence="1">
    <name type="scientific">hydrothermal vent metagenome</name>
    <dbReference type="NCBI Taxonomy" id="652676"/>
    <lineage>
        <taxon>unclassified sequences</taxon>
        <taxon>metagenomes</taxon>
        <taxon>ecological metagenomes</taxon>
    </lineage>
</organism>
<gene>
    <name evidence="1" type="ORF">MNBD_GAMMA08-2438</name>
</gene>